<proteinExistence type="predicted"/>
<dbReference type="HOGENOM" id="CLU_851573_0_0_2"/>
<organism evidence="1 2">
    <name type="scientific">Pyrobaculum ferrireducens</name>
    <dbReference type="NCBI Taxonomy" id="1104324"/>
    <lineage>
        <taxon>Archaea</taxon>
        <taxon>Thermoproteota</taxon>
        <taxon>Thermoprotei</taxon>
        <taxon>Thermoproteales</taxon>
        <taxon>Thermoproteaceae</taxon>
        <taxon>Pyrobaculum</taxon>
    </lineage>
</organism>
<dbReference type="AlphaFoldDB" id="G7VEZ8"/>
<dbReference type="BioCyc" id="PSP1104324:GJSN-2724-MONOMER"/>
<gene>
    <name evidence="1" type="ORF">P186_2787</name>
</gene>
<evidence type="ECO:0000313" key="2">
    <source>
        <dbReference type="Proteomes" id="UP000005867"/>
    </source>
</evidence>
<dbReference type="Proteomes" id="UP000005867">
    <property type="component" value="Chromosome"/>
</dbReference>
<protein>
    <submittedName>
        <fullName evidence="1">Uncharacterized protein</fullName>
    </submittedName>
</protein>
<sequence length="326" mass="37536">MWRGLKSEVFLYVVCGLLKRMFRLAGLPEEEAEARARWVVRELASRHPNCRLLCDDLRRVYRDLSSYEVYEMCRQRHLDQVAQSADCTEPIAKSERCAPLPMASPRRVYYPRYILTDRTRVAEAVALVKAITLRFYQRFQEFRTGGRRRDVEAYVYALVEPWELDWRRVGRAGRVENLRTAMLLLLESLGNPAAESLLSQAYVYRDSVVLLGEPRVEHVMATAAAWLLFGGVYTPWPPTLAAVGEAAYRLARGVLNIYKWEDFDREPQRSVLKAYRELAQRAEAPFDDAAAEMLTALGLWGNPVVVMIETGADYLETLKAYFKIKQ</sequence>
<keyword evidence="2" id="KW-1185">Reference proteome</keyword>
<accession>G7VEZ8</accession>
<dbReference type="STRING" id="1104324.P186_2787"/>
<evidence type="ECO:0000313" key="1">
    <source>
        <dbReference type="EMBL" id="AET34163.1"/>
    </source>
</evidence>
<dbReference type="KEGG" id="pyr:P186_2787"/>
<reference evidence="1 2" key="1">
    <citation type="journal article" date="2012" name="J. Bacteriol.">
        <title>Complete genome sequence of strain 1860, a crenarchaeon of the genus pyrobaculum able to grow with various electron acceptors.</title>
        <authorList>
            <person name="Mardanov A.V."/>
            <person name="Gumerov V.M."/>
            <person name="Slobodkina G.B."/>
            <person name="Beletsky A.V."/>
            <person name="Bonch-Osmolovskaya E.A."/>
            <person name="Ravin N.V."/>
            <person name="Skryabin K.G."/>
        </authorList>
    </citation>
    <scope>NUCLEOTIDE SEQUENCE [LARGE SCALE GENOMIC DNA]</scope>
    <source>
        <strain evidence="1 2">1860</strain>
    </source>
</reference>
<name>G7VEZ8_9CREN</name>
<dbReference type="EMBL" id="CP003098">
    <property type="protein sequence ID" value="AET34163.1"/>
    <property type="molecule type" value="Genomic_DNA"/>
</dbReference>